<dbReference type="EMBL" id="CP035708">
    <property type="protein sequence ID" value="QEM99751.1"/>
    <property type="molecule type" value="Genomic_DNA"/>
</dbReference>
<dbReference type="Proteomes" id="UP001549111">
    <property type="component" value="Unassembled WGS sequence"/>
</dbReference>
<dbReference type="RefSeq" id="WP_149502511.1">
    <property type="nucleotide sequence ID" value="NZ_CP035708.1"/>
</dbReference>
<dbReference type="AlphaFoldDB" id="A0A5C1Q0Z5"/>
<reference evidence="2 3" key="1">
    <citation type="submission" date="2019-02" db="EMBL/GenBank/DDBJ databases">
        <title>Complete Genome Sequence and Methylome Analysis of Sphaerotilus natans subsp. sulfidivorans D-507.</title>
        <authorList>
            <person name="Fomenkov A."/>
            <person name="Gridneva E."/>
            <person name="Smolyakov D."/>
            <person name="Dubinina G."/>
            <person name="Vincze T."/>
            <person name="Grabovich M."/>
            <person name="Roberts R.J."/>
        </authorList>
    </citation>
    <scope>NUCLEOTIDE SEQUENCE [LARGE SCALE GENOMIC DNA]</scope>
    <source>
        <strain evidence="2 3">D-507</strain>
    </source>
</reference>
<organism evidence="2 3">
    <name type="scientific">Sphaerotilus sulfidivorans</name>
    <dbReference type="NCBI Taxonomy" id="639200"/>
    <lineage>
        <taxon>Bacteria</taxon>
        <taxon>Pseudomonadati</taxon>
        <taxon>Pseudomonadota</taxon>
        <taxon>Betaproteobacteria</taxon>
        <taxon>Burkholderiales</taxon>
        <taxon>Sphaerotilaceae</taxon>
        <taxon>Sphaerotilus</taxon>
    </lineage>
</organism>
<dbReference type="InterPro" id="IPR019734">
    <property type="entry name" value="TPR_rpt"/>
</dbReference>
<dbReference type="Gene3D" id="1.25.40.10">
    <property type="entry name" value="Tetratricopeptide repeat domain"/>
    <property type="match status" value="3"/>
</dbReference>
<dbReference type="PANTHER" id="PTHR12558">
    <property type="entry name" value="CELL DIVISION CYCLE 16,23,27"/>
    <property type="match status" value="1"/>
</dbReference>
<evidence type="ECO:0000313" key="1">
    <source>
        <dbReference type="EMBL" id="MET3605735.1"/>
    </source>
</evidence>
<dbReference type="Proteomes" id="UP000323522">
    <property type="component" value="Chromosome"/>
</dbReference>
<dbReference type="InterPro" id="IPR011990">
    <property type="entry name" value="TPR-like_helical_dom_sf"/>
</dbReference>
<proteinExistence type="predicted"/>
<protein>
    <submittedName>
        <fullName evidence="1">Tetratricopeptide (TPR) repeat protein</fullName>
    </submittedName>
    <submittedName>
        <fullName evidence="2">Tetratricopeptide repeat protein</fullName>
    </submittedName>
</protein>
<dbReference type="KEGG" id="snn:EWH46_02485"/>
<gene>
    <name evidence="1" type="ORF">ABIC99_003568</name>
    <name evidence="2" type="ORF">EWH46_02485</name>
</gene>
<dbReference type="Pfam" id="PF13432">
    <property type="entry name" value="TPR_16"/>
    <property type="match status" value="3"/>
</dbReference>
<evidence type="ECO:0000313" key="4">
    <source>
        <dbReference type="Proteomes" id="UP001549111"/>
    </source>
</evidence>
<keyword evidence="4" id="KW-1185">Reference proteome</keyword>
<accession>A0A5C1Q0Z5</accession>
<dbReference type="PANTHER" id="PTHR12558:SF33">
    <property type="entry name" value="BLL7664 PROTEIN"/>
    <property type="match status" value="1"/>
</dbReference>
<name>A0A5C1Q0Z5_9BURK</name>
<sequence>MPLLPAPPLVLPPTPAPASRAGHRLRASAAALLLGTLGLTGLSLPALAQDAAAPAAAAPAAPAPVRSAMDGVLFYQLLVSELELRDGNAPLAYQVMMEAARRSRDEALFRRAVDIALGARAGEQAAAALKQWRQTLPQSRQAAEIETQMLVALGRQTEARRALEAFIELTPEPARPAAISSLPRLVLGGEQPQATARMLEETLAPWRQRAATAASALNATAAGWLTAGDRSRSLEFVTKAVQRDPADPGAALLAVELMKDQPQAEALVRAHLASAAPAAGVRAAYVRRLSTDQRYGEALSESRRLTRETPDDAGAWLLQGALELESGEPRAARDALLRHLQLTEAAAPGNAASQADAAEDSDEDLPDPIAQAARRNRVQERAQAHLMLAQASEQLRDYAGAQAWLERLADQDSVTVLTRRASLLMRQGRIAEARALLQRLPQGSAEEQRTRVLTEAQLLRDARQWPAAHQLLAEASQRFPEDTELLYEQAMLAEKLGRHEEMEQLLRRVMVLKPDQQHAFNALGYSLAERNLRLAEARELIGRALEMAPGDPYITDSLGWVEFRLGRREEAERLLREAYQRRPDTEIGAHLGEVLWALGHQEEARRIWRESLARDADNEVLQETLRRLKVRP</sequence>
<evidence type="ECO:0000313" key="3">
    <source>
        <dbReference type="Proteomes" id="UP000323522"/>
    </source>
</evidence>
<dbReference type="SUPFAM" id="SSF48452">
    <property type="entry name" value="TPR-like"/>
    <property type="match status" value="2"/>
</dbReference>
<dbReference type="SMART" id="SM00028">
    <property type="entry name" value="TPR"/>
    <property type="match status" value="5"/>
</dbReference>
<evidence type="ECO:0000313" key="2">
    <source>
        <dbReference type="EMBL" id="QEM99751.1"/>
    </source>
</evidence>
<reference evidence="1 4" key="2">
    <citation type="submission" date="2024-06" db="EMBL/GenBank/DDBJ databases">
        <title>Genomic Encyclopedia of Type Strains, Phase IV (KMG-IV): sequencing the most valuable type-strain genomes for metagenomic binning, comparative biology and taxonomic classification.</title>
        <authorList>
            <person name="Goeker M."/>
        </authorList>
    </citation>
    <scope>NUCLEOTIDE SEQUENCE [LARGE SCALE GENOMIC DNA]</scope>
    <source>
        <strain evidence="1 4">D-501</strain>
    </source>
</reference>
<dbReference type="EMBL" id="JBEPLS010000022">
    <property type="protein sequence ID" value="MET3605735.1"/>
    <property type="molecule type" value="Genomic_DNA"/>
</dbReference>
<dbReference type="OrthoDB" id="9766710at2"/>